<evidence type="ECO:0000313" key="1">
    <source>
        <dbReference type="EMBL" id="ABI56606.1"/>
    </source>
</evidence>
<sequence length="100" mass="11394">MTTEEKPDPRTLLNRETARIGWSELERHFASGAMVTVSHELDLVEVGARFIEDDKKAVAAWLEGGYLRRTGEEEAQRWSAQDATLWCVVVAPWVLVQEPR</sequence>
<dbReference type="eggNOG" id="COG5626">
    <property type="taxonomic scope" value="Bacteria"/>
</dbReference>
<dbReference type="EMBL" id="CP000453">
    <property type="protein sequence ID" value="ABI56606.1"/>
    <property type="molecule type" value="Genomic_DNA"/>
</dbReference>
<organism evidence="1 2">
    <name type="scientific">Alkalilimnicola ehrlichii (strain ATCC BAA-1101 / DSM 17681 / MLHE-1)</name>
    <dbReference type="NCBI Taxonomy" id="187272"/>
    <lineage>
        <taxon>Bacteria</taxon>
        <taxon>Pseudomonadati</taxon>
        <taxon>Pseudomonadota</taxon>
        <taxon>Gammaproteobacteria</taxon>
        <taxon>Chromatiales</taxon>
        <taxon>Ectothiorhodospiraceae</taxon>
        <taxon>Alkalilimnicola</taxon>
    </lineage>
</organism>
<protein>
    <recommendedName>
        <fullName evidence="3">DUF2288 domain-containing protein</fullName>
    </recommendedName>
</protein>
<evidence type="ECO:0008006" key="3">
    <source>
        <dbReference type="Google" id="ProtNLM"/>
    </source>
</evidence>
<evidence type="ECO:0000313" key="2">
    <source>
        <dbReference type="Proteomes" id="UP000001962"/>
    </source>
</evidence>
<dbReference type="Pfam" id="PF10052">
    <property type="entry name" value="DUF2288"/>
    <property type="match status" value="1"/>
</dbReference>
<dbReference type="OrthoDB" id="195194at2"/>
<dbReference type="RefSeq" id="WP_011629001.1">
    <property type="nucleotide sequence ID" value="NC_008340.1"/>
</dbReference>
<gene>
    <name evidence="1" type="ordered locus">Mlg_1257</name>
</gene>
<proteinExistence type="predicted"/>
<dbReference type="KEGG" id="aeh:Mlg_1257"/>
<dbReference type="InterPro" id="IPR018741">
    <property type="entry name" value="DUF2288"/>
</dbReference>
<keyword evidence="2" id="KW-1185">Reference proteome</keyword>
<dbReference type="AlphaFoldDB" id="Q0A981"/>
<dbReference type="Proteomes" id="UP000001962">
    <property type="component" value="Chromosome"/>
</dbReference>
<name>Q0A981_ALKEH</name>
<reference evidence="2" key="1">
    <citation type="submission" date="2006-08" db="EMBL/GenBank/DDBJ databases">
        <title>Complete sequence of Alkalilimnicola ehrilichei MLHE-1.</title>
        <authorList>
            <person name="Copeland A."/>
            <person name="Lucas S."/>
            <person name="Lapidus A."/>
            <person name="Barry K."/>
            <person name="Detter J.C."/>
            <person name="Glavina del Rio T."/>
            <person name="Hammon N."/>
            <person name="Israni S."/>
            <person name="Dalin E."/>
            <person name="Tice H."/>
            <person name="Pitluck S."/>
            <person name="Sims D."/>
            <person name="Brettin T."/>
            <person name="Bruce D."/>
            <person name="Han C."/>
            <person name="Tapia R."/>
            <person name="Gilna P."/>
            <person name="Schmutz J."/>
            <person name="Larimer F."/>
            <person name="Land M."/>
            <person name="Hauser L."/>
            <person name="Kyrpides N."/>
            <person name="Mikhailova N."/>
            <person name="Oremland R.S."/>
            <person name="Hoeft S.E."/>
            <person name="Switzer-Blum J."/>
            <person name="Kulp T."/>
            <person name="King G."/>
            <person name="Tabita R."/>
            <person name="Witte B."/>
            <person name="Santini J.M."/>
            <person name="Basu P."/>
            <person name="Hollibaugh J.T."/>
            <person name="Xie G."/>
            <person name="Stolz J.F."/>
            <person name="Richardson P."/>
        </authorList>
    </citation>
    <scope>NUCLEOTIDE SEQUENCE [LARGE SCALE GENOMIC DNA]</scope>
    <source>
        <strain evidence="2">ATCC BAA-1101 / DSM 17681 / MLHE-1</strain>
    </source>
</reference>
<accession>Q0A981</accession>
<dbReference type="HOGENOM" id="CLU_137225_2_0_6"/>